<keyword evidence="6 7" id="KW-0819">tRNA processing</keyword>
<dbReference type="Proteomes" id="UP000677436">
    <property type="component" value="Chromosome"/>
</dbReference>
<dbReference type="EMBL" id="AP024601">
    <property type="protein sequence ID" value="BCU82671.1"/>
    <property type="molecule type" value="Genomic_DNA"/>
</dbReference>
<comment type="caution">
    <text evidence="7">Lacks conserved residue(s) required for the propagation of feature annotation.</text>
</comment>
<dbReference type="PANTHER" id="PTHR23417">
    <property type="entry name" value="3-DEOXY-D-MANNO-OCTULOSONIC-ACID TRANSFERASE/TRNA GUANINE-N 7 - -METHYLTRANSFERASE"/>
    <property type="match status" value="1"/>
</dbReference>
<accession>A0A8D5UHQ6</accession>
<dbReference type="GO" id="GO:0043527">
    <property type="term" value="C:tRNA methyltransferase complex"/>
    <property type="evidence" value="ECO:0007669"/>
    <property type="project" value="TreeGrafter"/>
</dbReference>
<dbReference type="NCBIfam" id="NF001080">
    <property type="entry name" value="PRK00121.2-2"/>
    <property type="match status" value="1"/>
</dbReference>
<feature type="binding site" evidence="7">
    <location>
        <begin position="191"/>
        <end position="194"/>
    </location>
    <ligand>
        <name>substrate</name>
    </ligand>
</feature>
<evidence type="ECO:0000256" key="2">
    <source>
        <dbReference type="ARBA" id="ARBA00003015"/>
    </source>
</evidence>
<keyword evidence="3 7" id="KW-0489">Methyltransferase</keyword>
<gene>
    <name evidence="7 9" type="primary">trmB</name>
    <name evidence="9" type="ORF">JIR001_24540</name>
</gene>
<evidence type="ECO:0000256" key="7">
    <source>
        <dbReference type="HAMAP-Rule" id="MF_01057"/>
    </source>
</evidence>
<dbReference type="SUPFAM" id="SSF53335">
    <property type="entry name" value="S-adenosyl-L-methionine-dependent methyltransferases"/>
    <property type="match status" value="1"/>
</dbReference>
<dbReference type="PROSITE" id="PS51625">
    <property type="entry name" value="SAM_MT_TRMB"/>
    <property type="match status" value="1"/>
</dbReference>
<dbReference type="KEGG" id="pabs:JIR001_24540"/>
<comment type="catalytic activity">
    <reaction evidence="1 7">
        <text>guanosine(46) in tRNA + S-adenosyl-L-methionine = N(7)-methylguanosine(46) in tRNA + S-adenosyl-L-homocysteine</text>
        <dbReference type="Rhea" id="RHEA:42708"/>
        <dbReference type="Rhea" id="RHEA-COMP:10188"/>
        <dbReference type="Rhea" id="RHEA-COMP:10189"/>
        <dbReference type="ChEBI" id="CHEBI:57856"/>
        <dbReference type="ChEBI" id="CHEBI:59789"/>
        <dbReference type="ChEBI" id="CHEBI:74269"/>
        <dbReference type="ChEBI" id="CHEBI:74480"/>
        <dbReference type="EC" id="2.1.1.33"/>
    </reaction>
</comment>
<evidence type="ECO:0000256" key="5">
    <source>
        <dbReference type="ARBA" id="ARBA00022691"/>
    </source>
</evidence>
<proteinExistence type="inferred from homology"/>
<dbReference type="EC" id="2.1.1.33" evidence="7"/>
<dbReference type="InterPro" id="IPR055361">
    <property type="entry name" value="tRNA_methyltr_TrmB_bact"/>
</dbReference>
<feature type="binding site" evidence="7">
    <location>
        <position position="43"/>
    </location>
    <ligand>
        <name>S-adenosyl-L-methionine</name>
        <dbReference type="ChEBI" id="CHEBI:59789"/>
    </ligand>
</feature>
<keyword evidence="10" id="KW-1185">Reference proteome</keyword>
<name>A0A8D5UHQ6_9BACL</name>
<reference evidence="9" key="1">
    <citation type="journal article" date="2013" name="Int. J. Syst. Evol. Microbiol.">
        <title>Polycladomyces abyssicola gen. nov., sp. nov., a thermophilic filamentous bacterium isolated from hemipelagic sediment.</title>
        <authorList>
            <person name="Tsubouchi T."/>
            <person name="Shimane Y."/>
            <person name="Mori K."/>
            <person name="Usui K."/>
            <person name="Hiraki T."/>
            <person name="Tame A."/>
            <person name="Uematsu K."/>
            <person name="Maruyama T."/>
            <person name="Hatada Y."/>
        </authorList>
    </citation>
    <scope>NUCLEOTIDE SEQUENCE</scope>
    <source>
        <strain evidence="9">JIR-001</strain>
    </source>
</reference>
<feature type="binding site" evidence="7">
    <location>
        <position position="95"/>
    </location>
    <ligand>
        <name>S-adenosyl-L-methionine</name>
        <dbReference type="ChEBI" id="CHEBI:59789"/>
    </ligand>
</feature>
<dbReference type="PANTHER" id="PTHR23417:SF14">
    <property type="entry name" value="PENTACOTRIPEPTIDE-REPEAT REGION OF PRORP DOMAIN-CONTAINING PROTEIN"/>
    <property type="match status" value="1"/>
</dbReference>
<evidence type="ECO:0000313" key="9">
    <source>
        <dbReference type="EMBL" id="BCU82671.1"/>
    </source>
</evidence>
<feature type="binding site" evidence="7">
    <location>
        <position position="153"/>
    </location>
    <ligand>
        <name>substrate</name>
    </ligand>
</feature>
<comment type="pathway">
    <text evidence="7">tRNA modification; N(7)-methylguanine-tRNA biosynthesis.</text>
</comment>
<dbReference type="GO" id="GO:0008176">
    <property type="term" value="F:tRNA (guanine(46)-N7)-methyltransferase activity"/>
    <property type="evidence" value="ECO:0007669"/>
    <property type="project" value="UniProtKB-UniRule"/>
</dbReference>
<dbReference type="CDD" id="cd02440">
    <property type="entry name" value="AdoMet_MTases"/>
    <property type="match status" value="1"/>
</dbReference>
<dbReference type="UniPathway" id="UPA00989"/>
<dbReference type="HAMAP" id="MF_01057">
    <property type="entry name" value="tRNA_methyltr_TrmB"/>
    <property type="match status" value="1"/>
</dbReference>
<protein>
    <recommendedName>
        <fullName evidence="7">tRNA (guanine-N(7)-)-methyltransferase</fullName>
        <ecNumber evidence="7">2.1.1.33</ecNumber>
    </recommendedName>
    <alternativeName>
        <fullName evidence="7">tRNA (guanine(46)-N(7))-methyltransferase</fullName>
    </alternativeName>
    <alternativeName>
        <fullName evidence="7">tRNA(m7G46)-methyltransferase</fullName>
    </alternativeName>
</protein>
<sequence>MRLRRKPEAKEFVRQHPRVINDPKQLRGQWRTFLQTDRPLHVELGTGKGRFLSTICAAKPNIHWIGVERVEEVLMQALKKADEQDCSNLHFLWMDIAELDEVFDRGEVARFYLHFSDPWPKKRHAKRRLTHRDFLAQYQKILGPKGELLLKTDHRSLYEFTLEELAVCGYTVLEQSEDLHRSPYSEGNIMTEYEEKFVAKGMPIYYLLARPPVEFPEEVLEKRRKRKTWQIDTGQEQADHETNRNDDVSDPLTDRD</sequence>
<evidence type="ECO:0000313" key="10">
    <source>
        <dbReference type="Proteomes" id="UP000677436"/>
    </source>
</evidence>
<keyword evidence="4 7" id="KW-0808">Transferase</keyword>
<feature type="binding site" evidence="7">
    <location>
        <position position="117"/>
    </location>
    <ligand>
        <name>S-adenosyl-L-methionine</name>
        <dbReference type="ChEBI" id="CHEBI:59789"/>
    </ligand>
</feature>
<organism evidence="9 10">
    <name type="scientific">Polycladomyces abyssicola</name>
    <dbReference type="NCBI Taxonomy" id="1125966"/>
    <lineage>
        <taxon>Bacteria</taxon>
        <taxon>Bacillati</taxon>
        <taxon>Bacillota</taxon>
        <taxon>Bacilli</taxon>
        <taxon>Bacillales</taxon>
        <taxon>Thermoactinomycetaceae</taxon>
        <taxon>Polycladomyces</taxon>
    </lineage>
</organism>
<evidence type="ECO:0000256" key="4">
    <source>
        <dbReference type="ARBA" id="ARBA00022679"/>
    </source>
</evidence>
<comment type="similarity">
    <text evidence="7">Belongs to the class I-like SAM-binding methyltransferase superfamily. TrmB family.</text>
</comment>
<evidence type="ECO:0000256" key="8">
    <source>
        <dbReference type="SAM" id="MobiDB-lite"/>
    </source>
</evidence>
<feature type="binding site" evidence="7">
    <location>
        <position position="68"/>
    </location>
    <ligand>
        <name>S-adenosyl-L-methionine</name>
        <dbReference type="ChEBI" id="CHEBI:59789"/>
    </ligand>
</feature>
<feature type="binding site" evidence="7">
    <location>
        <position position="121"/>
    </location>
    <ligand>
        <name>substrate</name>
    </ligand>
</feature>
<dbReference type="NCBIfam" id="TIGR00091">
    <property type="entry name" value="tRNA (guanosine(46)-N7)-methyltransferase TrmB"/>
    <property type="match status" value="1"/>
</dbReference>
<feature type="compositionally biased region" description="Basic and acidic residues" evidence="8">
    <location>
        <begin position="237"/>
        <end position="256"/>
    </location>
</feature>
<feature type="region of interest" description="Disordered" evidence="8">
    <location>
        <begin position="224"/>
        <end position="256"/>
    </location>
</feature>
<keyword evidence="5 7" id="KW-0949">S-adenosyl-L-methionine</keyword>
<evidence type="ECO:0000256" key="6">
    <source>
        <dbReference type="ARBA" id="ARBA00022694"/>
    </source>
</evidence>
<dbReference type="AlphaFoldDB" id="A0A8D5UHQ6"/>
<dbReference type="RefSeq" id="WP_212772986.1">
    <property type="nucleotide sequence ID" value="NZ_AP024601.1"/>
</dbReference>
<reference evidence="9" key="2">
    <citation type="journal article" date="2021" name="Microbiol. Resour. Announc.">
        <title>Complete Genome Sequence of Polycladomyces abyssicola JIR-001T, Isolated from Hemipelagic Sediment in Deep Seawater.</title>
        <authorList>
            <person name="Tsubouchi T."/>
            <person name="Kaneko Y."/>
        </authorList>
    </citation>
    <scope>NUCLEOTIDE SEQUENCE</scope>
    <source>
        <strain evidence="9">JIR-001</strain>
    </source>
</reference>
<comment type="function">
    <text evidence="2 7">Catalyzes the formation of N(7)-methylguanine at position 46 (m7G46) in tRNA.</text>
</comment>
<evidence type="ECO:0000256" key="3">
    <source>
        <dbReference type="ARBA" id="ARBA00022603"/>
    </source>
</evidence>
<dbReference type="Gene3D" id="3.40.50.150">
    <property type="entry name" value="Vaccinia Virus protein VP39"/>
    <property type="match status" value="1"/>
</dbReference>
<evidence type="ECO:0000256" key="1">
    <source>
        <dbReference type="ARBA" id="ARBA00000142"/>
    </source>
</evidence>
<dbReference type="InterPro" id="IPR029063">
    <property type="entry name" value="SAM-dependent_MTases_sf"/>
</dbReference>
<dbReference type="Pfam" id="PF02390">
    <property type="entry name" value="Methyltransf_4"/>
    <property type="match status" value="1"/>
</dbReference>
<dbReference type="InterPro" id="IPR003358">
    <property type="entry name" value="tRNA_(Gua-N-7)_MeTrfase_Trmb"/>
</dbReference>